<dbReference type="Pfam" id="PF06418">
    <property type="entry name" value="CTP_synth_N"/>
    <property type="match status" value="1"/>
</dbReference>
<dbReference type="GO" id="GO:0006221">
    <property type="term" value="P:pyrimidine nucleotide biosynthetic process"/>
    <property type="evidence" value="ECO:0007669"/>
    <property type="project" value="InterPro"/>
</dbReference>
<feature type="domain" description="CTP synthase N-terminal" evidence="1">
    <location>
        <begin position="9"/>
        <end position="49"/>
    </location>
</feature>
<name>X1NK43_9ZZZZ</name>
<dbReference type="EMBL" id="BARV01013883">
    <property type="protein sequence ID" value="GAI27175.1"/>
    <property type="molecule type" value="Genomic_DNA"/>
</dbReference>
<organism evidence="2">
    <name type="scientific">marine sediment metagenome</name>
    <dbReference type="NCBI Taxonomy" id="412755"/>
    <lineage>
        <taxon>unclassified sequences</taxon>
        <taxon>metagenomes</taxon>
        <taxon>ecological metagenomes</taxon>
    </lineage>
</organism>
<gene>
    <name evidence="2" type="ORF">S06H3_24723</name>
</gene>
<dbReference type="GO" id="GO:0003883">
    <property type="term" value="F:CTP synthase activity"/>
    <property type="evidence" value="ECO:0007669"/>
    <property type="project" value="InterPro"/>
</dbReference>
<dbReference type="AlphaFoldDB" id="X1NK43"/>
<dbReference type="Gene3D" id="3.40.50.300">
    <property type="entry name" value="P-loop containing nucleotide triphosphate hydrolases"/>
    <property type="match status" value="1"/>
</dbReference>
<feature type="non-terminal residue" evidence="2">
    <location>
        <position position="71"/>
    </location>
</feature>
<sequence length="71" mass="8259">MPSTLNNILFCDIEKEDTIEAIDVKHLYDVPLMLQKEKLDSRVLSKLKLKARKSDLKSWKKIVNTIHHLDG</sequence>
<evidence type="ECO:0000259" key="1">
    <source>
        <dbReference type="Pfam" id="PF06418"/>
    </source>
</evidence>
<dbReference type="InterPro" id="IPR017456">
    <property type="entry name" value="CTP_synthase_N"/>
</dbReference>
<evidence type="ECO:0000313" key="2">
    <source>
        <dbReference type="EMBL" id="GAI27175.1"/>
    </source>
</evidence>
<accession>X1NK43</accession>
<dbReference type="InterPro" id="IPR027417">
    <property type="entry name" value="P-loop_NTPase"/>
</dbReference>
<protein>
    <recommendedName>
        <fullName evidence="1">CTP synthase N-terminal domain-containing protein</fullName>
    </recommendedName>
</protein>
<dbReference type="SUPFAM" id="SSF52540">
    <property type="entry name" value="P-loop containing nucleoside triphosphate hydrolases"/>
    <property type="match status" value="1"/>
</dbReference>
<comment type="caution">
    <text evidence="2">The sequence shown here is derived from an EMBL/GenBank/DDBJ whole genome shotgun (WGS) entry which is preliminary data.</text>
</comment>
<proteinExistence type="predicted"/>
<reference evidence="2" key="1">
    <citation type="journal article" date="2014" name="Front. Microbiol.">
        <title>High frequency of phylogenetically diverse reductive dehalogenase-homologous genes in deep subseafloor sedimentary metagenomes.</title>
        <authorList>
            <person name="Kawai M."/>
            <person name="Futagami T."/>
            <person name="Toyoda A."/>
            <person name="Takaki Y."/>
            <person name="Nishi S."/>
            <person name="Hori S."/>
            <person name="Arai W."/>
            <person name="Tsubouchi T."/>
            <person name="Morono Y."/>
            <person name="Uchiyama I."/>
            <person name="Ito T."/>
            <person name="Fujiyama A."/>
            <person name="Inagaki F."/>
            <person name="Takami H."/>
        </authorList>
    </citation>
    <scope>NUCLEOTIDE SEQUENCE</scope>
    <source>
        <strain evidence="2">Expedition CK06-06</strain>
    </source>
</reference>